<dbReference type="Gene3D" id="1.25.40.10">
    <property type="entry name" value="Tetratricopeptide repeat domain"/>
    <property type="match status" value="1"/>
</dbReference>
<reference evidence="2" key="1">
    <citation type="journal article" date="2019" name="Int. J. Syst. Evol. Microbiol.">
        <title>The Global Catalogue of Microorganisms (GCM) 10K type strain sequencing project: providing services to taxonomists for standard genome sequencing and annotation.</title>
        <authorList>
            <consortium name="The Broad Institute Genomics Platform"/>
            <consortium name="The Broad Institute Genome Sequencing Center for Infectious Disease"/>
            <person name="Wu L."/>
            <person name="Ma J."/>
        </authorList>
    </citation>
    <scope>NUCLEOTIDE SEQUENCE [LARGE SCALE GENOMIC DNA]</scope>
    <source>
        <strain evidence="2">CGMCC 4.1437</strain>
    </source>
</reference>
<sequence length="1057" mass="113656">MSVRSVERVAIVQGARQGSGFLLNSRLVLTSAHLFDGDGGAARVAVPGGAGARNCRLRWRRYDEACDAALLEADDDLVRDVTTCRISDVRWGRTVGLAAWENCEAVGYPLISLRDGTRPDTEQIVGTLKPGSSILRGRYILDSSHTPPPTAGTRRASPWQGMSGAALFAGEFLIGVVSGDPGQWAHARVEAVPISVVVADPGFQRAVQAAAGLRPEVVEIGRSAPHAVHEAATYREGDWLRIVDADPISFGVHRAPDAAGHPEVVQYVPRDVDAQLDARLEALAETGGMLLLTGDSAAGKSRALFEGMVRNLPDRSVCKPDPDADLALLHSPSGRDYESVVWLDDLHTYLRSDGLTPSLLDRLVRRGTVVLATLRTEFYEHYTNEEDGPSLSQGTGPRLPSSPGRVIRAAHHLTLDRIWTDEERQAASTRQDPRVVAALSADRAHGVAEYLAAGPQVLKRWKAASRVRGNPRGAALVEAAVALARTGVDSALPPDSLERLHEYFLDLAGGPALRPEGMAEAWKWASRIVLGVTSPLVPGRGGTWKPFDYLVSDAARRSRPSELPEQVWEEALRVVDDTRRVLVSTVAKVAGRPEVAKEVLRPLAEEDDPDGLIALGTLLAEEKDYDGAARCFELAVALGESIGAHNMGAVSFARGDLEAAREWYRRAIQGGERMSIGALGLVHEKLGDQAEAVALWKRGTEAGDPGSALHYSDWLRSKWQSDEAVEALRVAADGRIPLAALSYAGVLLHRKDHETANAYVSRAYAAAVEQGELGDPIGCLMAGVTAYSFGDVLLGKKWWSRARKRGCPSDWVVLEAEESSSGLRHLAFSQVCLDRLGEEEARSLMQLLWAGDCQDCGYPLGDGVPALYVDDTFIAANARLFHFGLCRYPHWNESALTQIAKDAGMSWTAFTAGVPMGEGFGSLCVPALVVNPSFEVAQLVRSEDRWTATAAYGPRSANAQVLNLRPLWSGLPPKSSDGRAWALTGPGEAAVAVFGEVWSAPATEAFIALVEQYGGMLLITASTVGPESEASVDVLANVLQAWDSMTRWVPLEPGAPA</sequence>
<evidence type="ECO:0000313" key="1">
    <source>
        <dbReference type="EMBL" id="MFC5667563.1"/>
    </source>
</evidence>
<dbReference type="RefSeq" id="WP_380229234.1">
    <property type="nucleotide sequence ID" value="NZ_JBHSOF010000060.1"/>
</dbReference>
<dbReference type="SUPFAM" id="SSF81901">
    <property type="entry name" value="HCP-like"/>
    <property type="match status" value="1"/>
</dbReference>
<evidence type="ECO:0000313" key="2">
    <source>
        <dbReference type="Proteomes" id="UP001595975"/>
    </source>
</evidence>
<organism evidence="1 2">
    <name type="scientific">Kitasatospora misakiensis</name>
    <dbReference type="NCBI Taxonomy" id="67330"/>
    <lineage>
        <taxon>Bacteria</taxon>
        <taxon>Bacillati</taxon>
        <taxon>Actinomycetota</taxon>
        <taxon>Actinomycetes</taxon>
        <taxon>Kitasatosporales</taxon>
        <taxon>Streptomycetaceae</taxon>
        <taxon>Kitasatospora</taxon>
    </lineage>
</organism>
<dbReference type="Pfam" id="PF13365">
    <property type="entry name" value="Trypsin_2"/>
    <property type="match status" value="1"/>
</dbReference>
<protein>
    <submittedName>
        <fullName evidence="1">Trypsin-like peptidase domain-containing protein</fullName>
    </submittedName>
</protein>
<dbReference type="Pfam" id="PF13374">
    <property type="entry name" value="TPR_10"/>
    <property type="match status" value="1"/>
</dbReference>
<gene>
    <name evidence="1" type="ORF">ACFP3U_31915</name>
</gene>
<keyword evidence="2" id="KW-1185">Reference proteome</keyword>
<dbReference type="Proteomes" id="UP001595975">
    <property type="component" value="Unassembled WGS sequence"/>
</dbReference>
<dbReference type="EMBL" id="JBHSOF010000060">
    <property type="protein sequence ID" value="MFC5667563.1"/>
    <property type="molecule type" value="Genomic_DNA"/>
</dbReference>
<accession>A0ABW0XCP7</accession>
<dbReference type="SUPFAM" id="SSF50494">
    <property type="entry name" value="Trypsin-like serine proteases"/>
    <property type="match status" value="1"/>
</dbReference>
<proteinExistence type="predicted"/>
<dbReference type="InterPro" id="IPR011990">
    <property type="entry name" value="TPR-like_helical_dom_sf"/>
</dbReference>
<name>A0ABW0XCP7_9ACTN</name>
<dbReference type="InterPro" id="IPR009003">
    <property type="entry name" value="Peptidase_S1_PA"/>
</dbReference>
<dbReference type="Gene3D" id="2.40.10.120">
    <property type="match status" value="1"/>
</dbReference>
<comment type="caution">
    <text evidence="1">The sequence shown here is derived from an EMBL/GenBank/DDBJ whole genome shotgun (WGS) entry which is preliminary data.</text>
</comment>